<accession>A0A238T9T8</accession>
<evidence type="ECO:0000256" key="4">
    <source>
        <dbReference type="ARBA" id="ARBA00022989"/>
    </source>
</evidence>
<proteinExistence type="predicted"/>
<keyword evidence="2" id="KW-1003">Cell membrane</keyword>
<dbReference type="Pfam" id="PF00892">
    <property type="entry name" value="EamA"/>
    <property type="match status" value="2"/>
</dbReference>
<dbReference type="InterPro" id="IPR000620">
    <property type="entry name" value="EamA_dom"/>
</dbReference>
<feature type="domain" description="EamA" evidence="7">
    <location>
        <begin position="145"/>
        <end position="280"/>
    </location>
</feature>
<dbReference type="AlphaFoldDB" id="A0A238T9T8"/>
<feature type="transmembrane region" description="Helical" evidence="6">
    <location>
        <begin position="114"/>
        <end position="136"/>
    </location>
</feature>
<evidence type="ECO:0000259" key="7">
    <source>
        <dbReference type="Pfam" id="PF00892"/>
    </source>
</evidence>
<reference evidence="9 10" key="2">
    <citation type="submission" date="2017-06" db="EMBL/GenBank/DDBJ databases">
        <authorList>
            <person name="Kim H.J."/>
            <person name="Triplett B.A."/>
        </authorList>
    </citation>
    <scope>NUCLEOTIDE SEQUENCE [LARGE SCALE GENOMIC DNA]</scope>
    <source>
        <strain evidence="9">Kingella_eburonensis</strain>
    </source>
</reference>
<dbReference type="EMBL" id="FXUV02000013">
    <property type="protein sequence ID" value="SNB61494.1"/>
    <property type="molecule type" value="Genomic_DNA"/>
</dbReference>
<dbReference type="InterPro" id="IPR051258">
    <property type="entry name" value="Diverse_Substrate_Transporter"/>
</dbReference>
<dbReference type="PANTHER" id="PTHR42920:SF24">
    <property type="entry name" value="AROMATIC AMINO ACID EXPORTER YDDG"/>
    <property type="match status" value="1"/>
</dbReference>
<sequence>MIYQIIALIIWGSAFISAKYAQTMLDPILLVQFRLTIAAIIVAPMALRHVHRIKRPSWKPLIAMAFLNYVAVLFLQFKGLQYTSASSAVTILGLEPLIVVFLGHFFFKDKAKSYHWFCGLLAFIGVITLIAGGHGAEIGGEISLLGCFLVFLGSITFACILRPTQALLKNISASSYSLLSLLFAPFLALPFTAIFTQTWEIHWNTQGVLGLLYLGICCNWLAYWLWNKGMDSVPANLSGLLAALEPIFGVAMAVLLLHEQITWISWIGIGIVIFSTVLATILPRFEKKAAVN</sequence>
<evidence type="ECO:0000256" key="1">
    <source>
        <dbReference type="ARBA" id="ARBA00004651"/>
    </source>
</evidence>
<dbReference type="RefSeq" id="WP_095062764.1">
    <property type="nucleotide sequence ID" value="NZ_CP123447.1"/>
</dbReference>
<evidence type="ECO:0000256" key="3">
    <source>
        <dbReference type="ARBA" id="ARBA00022692"/>
    </source>
</evidence>
<dbReference type="InterPro" id="IPR037185">
    <property type="entry name" value="EmrE-like"/>
</dbReference>
<dbReference type="OrthoDB" id="9804865at2"/>
<evidence type="ECO:0000313" key="10">
    <source>
        <dbReference type="Proteomes" id="UP000215450"/>
    </source>
</evidence>
<evidence type="ECO:0000256" key="6">
    <source>
        <dbReference type="SAM" id="Phobius"/>
    </source>
</evidence>
<keyword evidence="5 6" id="KW-0472">Membrane</keyword>
<keyword evidence="10" id="KW-1185">Reference proteome</keyword>
<protein>
    <submittedName>
        <fullName evidence="9">S-adenosylmethionine/S-adenosylhomocysteine transporter</fullName>
    </submittedName>
</protein>
<evidence type="ECO:0000256" key="2">
    <source>
        <dbReference type="ARBA" id="ARBA00022475"/>
    </source>
</evidence>
<reference evidence="8" key="1">
    <citation type="submission" date="2017-05" db="EMBL/GenBank/DDBJ databases">
        <authorList>
            <person name="Song R."/>
            <person name="Chenine A.L."/>
            <person name="Ruprecht R.M."/>
        </authorList>
    </citation>
    <scope>NUCLEOTIDE SEQUENCE</scope>
    <source>
        <strain evidence="8">Kingella_eburonensis</strain>
    </source>
</reference>
<keyword evidence="4 6" id="KW-1133">Transmembrane helix</keyword>
<feature type="transmembrane region" description="Helical" evidence="6">
    <location>
        <begin position="207"/>
        <end position="226"/>
    </location>
</feature>
<evidence type="ECO:0000256" key="5">
    <source>
        <dbReference type="ARBA" id="ARBA00023136"/>
    </source>
</evidence>
<dbReference type="EMBL" id="FXUV01000027">
    <property type="protein sequence ID" value="SMQ12605.1"/>
    <property type="molecule type" value="Genomic_DNA"/>
</dbReference>
<feature type="transmembrane region" description="Helical" evidence="6">
    <location>
        <begin position="85"/>
        <end position="107"/>
    </location>
</feature>
<comment type="subcellular location">
    <subcellularLocation>
        <location evidence="1">Cell membrane</location>
        <topology evidence="1">Multi-pass membrane protein</topology>
    </subcellularLocation>
</comment>
<name>A0A238T9T8_9NEIS</name>
<organism evidence="9 10">
    <name type="scientific">Kingella negevensis</name>
    <dbReference type="NCBI Taxonomy" id="1522312"/>
    <lineage>
        <taxon>Bacteria</taxon>
        <taxon>Pseudomonadati</taxon>
        <taxon>Pseudomonadota</taxon>
        <taxon>Betaproteobacteria</taxon>
        <taxon>Neisseriales</taxon>
        <taxon>Neisseriaceae</taxon>
        <taxon>Kingella</taxon>
    </lineage>
</organism>
<feature type="transmembrane region" description="Helical" evidence="6">
    <location>
        <begin position="31"/>
        <end position="49"/>
    </location>
</feature>
<dbReference type="PANTHER" id="PTHR42920">
    <property type="entry name" value="OS03G0707200 PROTEIN-RELATED"/>
    <property type="match status" value="1"/>
</dbReference>
<feature type="domain" description="EamA" evidence="7">
    <location>
        <begin position="2"/>
        <end position="129"/>
    </location>
</feature>
<keyword evidence="3 6" id="KW-0812">Transmembrane</keyword>
<dbReference type="Gene3D" id="1.10.3730.20">
    <property type="match status" value="2"/>
</dbReference>
<dbReference type="STRING" id="1522312.GCA_900177895_00483"/>
<feature type="transmembrane region" description="Helical" evidence="6">
    <location>
        <begin position="238"/>
        <end position="257"/>
    </location>
</feature>
<dbReference type="SUPFAM" id="SSF103481">
    <property type="entry name" value="Multidrug resistance efflux transporter EmrE"/>
    <property type="match status" value="2"/>
</dbReference>
<dbReference type="GO" id="GO:0005886">
    <property type="term" value="C:plasma membrane"/>
    <property type="evidence" value="ECO:0007669"/>
    <property type="project" value="UniProtKB-SubCell"/>
</dbReference>
<evidence type="ECO:0000313" key="9">
    <source>
        <dbReference type="EMBL" id="SNB61494.1"/>
    </source>
</evidence>
<feature type="transmembrane region" description="Helical" evidence="6">
    <location>
        <begin position="173"/>
        <end position="195"/>
    </location>
</feature>
<gene>
    <name evidence="9" type="ORF">KEBURONENSIS_00836</name>
    <name evidence="8" type="ORF">KEBURONENSIS_01506</name>
</gene>
<feature type="transmembrane region" description="Helical" evidence="6">
    <location>
        <begin position="263"/>
        <end position="282"/>
    </location>
</feature>
<feature type="transmembrane region" description="Helical" evidence="6">
    <location>
        <begin position="142"/>
        <end position="161"/>
    </location>
</feature>
<feature type="transmembrane region" description="Helical" evidence="6">
    <location>
        <begin position="61"/>
        <end position="79"/>
    </location>
</feature>
<dbReference type="Proteomes" id="UP000215450">
    <property type="component" value="Unassembled WGS sequence"/>
</dbReference>
<evidence type="ECO:0000313" key="8">
    <source>
        <dbReference type="EMBL" id="SMQ12605.1"/>
    </source>
</evidence>